<dbReference type="EMBL" id="JARTLI010000029">
    <property type="protein sequence ID" value="MED5052662.1"/>
    <property type="molecule type" value="Genomic_DNA"/>
</dbReference>
<proteinExistence type="predicted"/>
<sequence>MKIVYVDTAAENEALSVAQNYIRNAYGIEEIDMYKQEIEYPLERYHLIGFCKETYYHKFLVDSIDMGQGKVKIIVSKL</sequence>
<protein>
    <recommendedName>
        <fullName evidence="3">Sporulation protein Cse60</fullName>
    </recommendedName>
</protein>
<gene>
    <name evidence="1" type="ORF">P9850_12640</name>
</gene>
<reference evidence="1 2" key="1">
    <citation type="submission" date="2023-03" db="EMBL/GenBank/DDBJ databases">
        <title>Bacillus Genome Sequencing.</title>
        <authorList>
            <person name="Dunlap C."/>
        </authorList>
    </citation>
    <scope>NUCLEOTIDE SEQUENCE [LARGE SCALE GENOMIC DNA]</scope>
    <source>
        <strain evidence="1 2">NRS-38</strain>
    </source>
</reference>
<evidence type="ECO:0000313" key="2">
    <source>
        <dbReference type="Proteomes" id="UP001339962"/>
    </source>
</evidence>
<dbReference type="RefSeq" id="WP_328218892.1">
    <property type="nucleotide sequence ID" value="NZ_JARTLI010000029.1"/>
</dbReference>
<evidence type="ECO:0000313" key="1">
    <source>
        <dbReference type="EMBL" id="MED5052662.1"/>
    </source>
</evidence>
<dbReference type="AlphaFoldDB" id="A0ABD5IWE5"/>
<dbReference type="Proteomes" id="UP001339962">
    <property type="component" value="Unassembled WGS sequence"/>
</dbReference>
<comment type="caution">
    <text evidence="1">The sequence shown here is derived from an EMBL/GenBank/DDBJ whole genome shotgun (WGS) entry which is preliminary data.</text>
</comment>
<evidence type="ECO:0008006" key="3">
    <source>
        <dbReference type="Google" id="ProtNLM"/>
    </source>
</evidence>
<name>A0ABD5IWE5_9BACL</name>
<organism evidence="1 2">
    <name type="scientific">Anoxybacteroides rupiense</name>
    <dbReference type="NCBI Taxonomy" id="311460"/>
    <lineage>
        <taxon>Bacteria</taxon>
        <taxon>Bacillati</taxon>
        <taxon>Bacillota</taxon>
        <taxon>Bacilli</taxon>
        <taxon>Bacillales</taxon>
        <taxon>Anoxybacillaceae</taxon>
        <taxon>Anoxybacteroides</taxon>
    </lineage>
</organism>
<accession>A0ABD5IWE5</accession>